<evidence type="ECO:0000256" key="14">
    <source>
        <dbReference type="PIRSR" id="PIRSR006769-1"/>
    </source>
</evidence>
<dbReference type="PANTHER" id="PTHR38011">
    <property type="entry name" value="DIHYDROFOLATE REDUCTASE FAMILY PROTEIN (AFU_ORTHOLOGUE AFUA_8G06820)"/>
    <property type="match status" value="1"/>
</dbReference>
<organism evidence="19 20">
    <name type="scientific">Pyrinomonas methylaliphatogenes</name>
    <dbReference type="NCBI Taxonomy" id="454194"/>
    <lineage>
        <taxon>Bacteria</taxon>
        <taxon>Pseudomonadati</taxon>
        <taxon>Acidobacteriota</taxon>
        <taxon>Blastocatellia</taxon>
        <taxon>Blastocatellales</taxon>
        <taxon>Pyrinomonadaceae</taxon>
        <taxon>Pyrinomonas</taxon>
    </lineage>
</organism>
<dbReference type="InterPro" id="IPR050765">
    <property type="entry name" value="Riboflavin_Biosynth_HTPR"/>
</dbReference>
<comment type="function">
    <text evidence="1 13">Converts 2,5-diamino-6-(ribosylamino)-4(3h)-pyrimidinone 5'-phosphate into 5-amino-6-(ribosylamino)-2,4(1h,3h)-pyrimidinedione 5'-phosphate.</text>
</comment>
<evidence type="ECO:0000313" key="19">
    <source>
        <dbReference type="EMBL" id="CDM66182.1"/>
    </source>
</evidence>
<dbReference type="EC" id="3.5.4.26" evidence="13"/>
<dbReference type="InterPro" id="IPR016193">
    <property type="entry name" value="Cytidine_deaminase-like"/>
</dbReference>
<dbReference type="AlphaFoldDB" id="A0A0B6WZP1"/>
<keyword evidence="20" id="KW-1185">Reference proteome</keyword>
<dbReference type="NCBIfam" id="TIGR00326">
    <property type="entry name" value="eubact_ribD"/>
    <property type="match status" value="1"/>
</dbReference>
<evidence type="ECO:0000256" key="1">
    <source>
        <dbReference type="ARBA" id="ARBA00002151"/>
    </source>
</evidence>
<comment type="catalytic activity">
    <reaction evidence="13">
        <text>5-amino-6-(5-phospho-D-ribitylamino)uracil + NADP(+) = 5-amino-6-(5-phospho-D-ribosylamino)uracil + NADPH + H(+)</text>
        <dbReference type="Rhea" id="RHEA:17845"/>
        <dbReference type="ChEBI" id="CHEBI:15378"/>
        <dbReference type="ChEBI" id="CHEBI:57783"/>
        <dbReference type="ChEBI" id="CHEBI:58349"/>
        <dbReference type="ChEBI" id="CHEBI:58421"/>
        <dbReference type="ChEBI" id="CHEBI:58453"/>
        <dbReference type="EC" id="1.1.1.193"/>
    </reaction>
</comment>
<dbReference type="SUPFAM" id="SSF53927">
    <property type="entry name" value="Cytidine deaminase-like"/>
    <property type="match status" value="1"/>
</dbReference>
<feature type="binding site" evidence="16">
    <location>
        <position position="127"/>
    </location>
    <ligand>
        <name>Zn(2+)</name>
        <dbReference type="ChEBI" id="CHEBI:29105"/>
        <note>catalytic</note>
    </ligand>
</feature>
<evidence type="ECO:0000256" key="10">
    <source>
        <dbReference type="ARBA" id="ARBA00022857"/>
    </source>
</evidence>
<keyword evidence="10 13" id="KW-0521">NADP</keyword>
<dbReference type="InterPro" id="IPR024072">
    <property type="entry name" value="DHFR-like_dom_sf"/>
</dbReference>
<comment type="pathway">
    <text evidence="3 13">Cofactor biosynthesis; riboflavin biosynthesis; 5-amino-6-(D-ribitylamino)uracil from GTP: step 3/4.</text>
</comment>
<feature type="binding site" evidence="15">
    <location>
        <position position="247"/>
    </location>
    <ligand>
        <name>substrate</name>
    </ligand>
</feature>
<dbReference type="FunFam" id="3.40.140.10:FF:000025">
    <property type="entry name" value="Riboflavin biosynthesis protein RibD"/>
    <property type="match status" value="1"/>
</dbReference>
<reference evidence="19 20" key="1">
    <citation type="submission" date="2013-12" db="EMBL/GenBank/DDBJ databases">
        <authorList>
            <person name="Stott M."/>
        </authorList>
    </citation>
    <scope>NUCLEOTIDE SEQUENCE [LARGE SCALE GENOMIC DNA]</scope>
    <source>
        <strain evidence="19 20">K22</strain>
    </source>
</reference>
<keyword evidence="8 13" id="KW-0378">Hydrolase</keyword>
<dbReference type="InterPro" id="IPR004794">
    <property type="entry name" value="Eubact_RibD"/>
</dbReference>
<dbReference type="CDD" id="cd01284">
    <property type="entry name" value="Riboflavin_deaminase-reductase"/>
    <property type="match status" value="1"/>
</dbReference>
<dbReference type="InterPro" id="IPR002125">
    <property type="entry name" value="CMP_dCMP_dom"/>
</dbReference>
<dbReference type="GO" id="GO:0008703">
    <property type="term" value="F:5-amino-6-(5-phosphoribosylamino)uracil reductase activity"/>
    <property type="evidence" value="ECO:0007669"/>
    <property type="project" value="UniProtKB-EC"/>
</dbReference>
<feature type="transmembrane region" description="Helical" evidence="17">
    <location>
        <begin position="351"/>
        <end position="373"/>
    </location>
</feature>
<proteinExistence type="inferred from homology"/>
<keyword evidence="6 13" id="KW-0686">Riboflavin biosynthesis</keyword>
<comment type="similarity">
    <text evidence="5 13">In the C-terminal section; belongs to the HTP reductase family.</text>
</comment>
<evidence type="ECO:0000256" key="5">
    <source>
        <dbReference type="ARBA" id="ARBA00007417"/>
    </source>
</evidence>
<feature type="domain" description="CMP/dCMP-type deaminase" evidence="18">
    <location>
        <begin position="43"/>
        <end position="166"/>
    </location>
</feature>
<dbReference type="PROSITE" id="PS00903">
    <property type="entry name" value="CYT_DCMP_DEAMINASES_1"/>
    <property type="match status" value="1"/>
</dbReference>
<keyword evidence="11 13" id="KW-0560">Oxidoreductase</keyword>
<comment type="pathway">
    <text evidence="2 13">Cofactor biosynthesis; riboflavin biosynthesis; 5-amino-6-(D-ribitylamino)uracil from GTP: step 2/4.</text>
</comment>
<feature type="binding site" evidence="15">
    <location>
        <position position="213"/>
    </location>
    <ligand>
        <name>NADP(+)</name>
        <dbReference type="ChEBI" id="CHEBI:58349"/>
    </ligand>
</feature>
<dbReference type="Pfam" id="PF01872">
    <property type="entry name" value="RibD_C"/>
    <property type="match status" value="1"/>
</dbReference>
<keyword evidence="17" id="KW-1133">Transmembrane helix</keyword>
<evidence type="ECO:0000256" key="8">
    <source>
        <dbReference type="ARBA" id="ARBA00022801"/>
    </source>
</evidence>
<dbReference type="Pfam" id="PF00383">
    <property type="entry name" value="dCMP_cyt_deam_1"/>
    <property type="match status" value="1"/>
</dbReference>
<reference evidence="19 20" key="2">
    <citation type="submission" date="2015-01" db="EMBL/GenBank/DDBJ databases">
        <title>Complete genome sequence of Pyrinomonas methylaliphatogenes type strain K22T.</title>
        <authorList>
            <person name="Lee K.C.Y."/>
            <person name="Power J.F."/>
            <person name="Dunfield P.F."/>
            <person name="Morgan X.C."/>
            <person name="Huttenhower C."/>
            <person name="Stott M.B."/>
        </authorList>
    </citation>
    <scope>NUCLEOTIDE SEQUENCE [LARGE SCALE GENOMIC DNA]</scope>
    <source>
        <strain evidence="19 20">K22</strain>
    </source>
</reference>
<protein>
    <recommendedName>
        <fullName evidence="13">Riboflavin biosynthesis protein RibD</fullName>
    </recommendedName>
    <domain>
        <recommendedName>
            <fullName evidence="13">Diaminohydroxyphosphoribosylaminopyrimidine deaminase</fullName>
            <shortName evidence="13">DRAP deaminase</shortName>
            <ecNumber evidence="13">3.5.4.26</ecNumber>
        </recommendedName>
        <alternativeName>
            <fullName evidence="13">Riboflavin-specific deaminase</fullName>
        </alternativeName>
    </domain>
    <domain>
        <recommendedName>
            <fullName evidence="13">5-amino-6-(5-phosphoribosylamino)uracil reductase</fullName>
            <ecNumber evidence="13">1.1.1.193</ecNumber>
        </recommendedName>
        <alternativeName>
            <fullName evidence="13">HTP reductase</fullName>
        </alternativeName>
    </domain>
</protein>
<dbReference type="GO" id="GO:0009231">
    <property type="term" value="P:riboflavin biosynthetic process"/>
    <property type="evidence" value="ECO:0007669"/>
    <property type="project" value="UniProtKB-UniPathway"/>
</dbReference>
<evidence type="ECO:0000256" key="11">
    <source>
        <dbReference type="ARBA" id="ARBA00023002"/>
    </source>
</evidence>
<dbReference type="UniPathway" id="UPA00275">
    <property type="reaction ID" value="UER00401"/>
</dbReference>
<evidence type="ECO:0000256" key="3">
    <source>
        <dbReference type="ARBA" id="ARBA00004910"/>
    </source>
</evidence>
<feature type="binding site" evidence="15">
    <location>
        <position position="227"/>
    </location>
    <ligand>
        <name>substrate</name>
    </ligand>
</feature>
<dbReference type="NCBIfam" id="TIGR00227">
    <property type="entry name" value="ribD_Cterm"/>
    <property type="match status" value="1"/>
</dbReference>
<evidence type="ECO:0000259" key="18">
    <source>
        <dbReference type="PROSITE" id="PS51747"/>
    </source>
</evidence>
<keyword evidence="7 13" id="KW-0479">Metal-binding</keyword>
<dbReference type="Gene3D" id="3.40.140.10">
    <property type="entry name" value="Cytidine Deaminase, domain 2"/>
    <property type="match status" value="1"/>
</dbReference>
<evidence type="ECO:0000256" key="13">
    <source>
        <dbReference type="PIRNR" id="PIRNR006769"/>
    </source>
</evidence>
<evidence type="ECO:0000256" key="15">
    <source>
        <dbReference type="PIRSR" id="PIRSR006769-2"/>
    </source>
</evidence>
<dbReference type="Gene3D" id="3.40.430.10">
    <property type="entry name" value="Dihydrofolate Reductase, subunit A"/>
    <property type="match status" value="1"/>
</dbReference>
<feature type="binding site" evidence="15">
    <location>
        <position position="243"/>
    </location>
    <ligand>
        <name>NADP(+)</name>
        <dbReference type="ChEBI" id="CHEBI:58349"/>
    </ligand>
</feature>
<dbReference type="EC" id="1.1.1.193" evidence="13"/>
<feature type="binding site" evidence="16">
    <location>
        <position position="118"/>
    </location>
    <ligand>
        <name>Zn(2+)</name>
        <dbReference type="ChEBI" id="CHEBI:29105"/>
        <note>catalytic</note>
    </ligand>
</feature>
<dbReference type="InterPro" id="IPR011549">
    <property type="entry name" value="RibD_C"/>
</dbReference>
<gene>
    <name evidence="19" type="ORF">PYK22_02194</name>
</gene>
<dbReference type="RefSeq" id="WP_211197677.1">
    <property type="nucleotide sequence ID" value="NZ_CBXV010000007.1"/>
</dbReference>
<evidence type="ECO:0000256" key="17">
    <source>
        <dbReference type="SAM" id="Phobius"/>
    </source>
</evidence>
<feature type="binding site" evidence="15">
    <location>
        <position position="239"/>
    </location>
    <ligand>
        <name>NADP(+)</name>
        <dbReference type="ChEBI" id="CHEBI:58349"/>
    </ligand>
</feature>
<dbReference type="PANTHER" id="PTHR38011:SF7">
    <property type="entry name" value="2,5-DIAMINO-6-RIBOSYLAMINO-4(3H)-PYRIMIDINONE 5'-PHOSPHATE REDUCTASE"/>
    <property type="match status" value="1"/>
</dbReference>
<feature type="binding site" evidence="15">
    <location>
        <position position="197"/>
    </location>
    <ligand>
        <name>NADP(+)</name>
        <dbReference type="ChEBI" id="CHEBI:58349"/>
    </ligand>
</feature>
<keyword evidence="9 13" id="KW-0862">Zinc</keyword>
<comment type="similarity">
    <text evidence="4 13">In the N-terminal section; belongs to the cytidine and deoxycytidylate deaminase family.</text>
</comment>
<keyword evidence="17" id="KW-0812">Transmembrane</keyword>
<comment type="cofactor">
    <cofactor evidence="13 16">
        <name>Zn(2+)</name>
        <dbReference type="ChEBI" id="CHEBI:29105"/>
    </cofactor>
    <text evidence="13 16">Binds 1 zinc ion.</text>
</comment>
<keyword evidence="17" id="KW-0472">Membrane</keyword>
<dbReference type="InterPro" id="IPR016192">
    <property type="entry name" value="APOBEC/CMP_deaminase_Zn-bd"/>
</dbReference>
<dbReference type="SUPFAM" id="SSF53597">
    <property type="entry name" value="Dihydrofolate reductase-like"/>
    <property type="match status" value="1"/>
</dbReference>
<name>A0A0B6WZP1_9BACT</name>
<evidence type="ECO:0000256" key="4">
    <source>
        <dbReference type="ARBA" id="ARBA00005259"/>
    </source>
</evidence>
<dbReference type="EMBL" id="CBXV010000007">
    <property type="protein sequence ID" value="CDM66182.1"/>
    <property type="molecule type" value="Genomic_DNA"/>
</dbReference>
<dbReference type="InterPro" id="IPR002734">
    <property type="entry name" value="RibDG_C"/>
</dbReference>
<evidence type="ECO:0000256" key="9">
    <source>
        <dbReference type="ARBA" id="ARBA00022833"/>
    </source>
</evidence>
<dbReference type="GO" id="GO:0008835">
    <property type="term" value="F:diaminohydroxyphosphoribosylaminopyrimidine deaminase activity"/>
    <property type="evidence" value="ECO:0007669"/>
    <property type="project" value="UniProtKB-EC"/>
</dbReference>
<dbReference type="STRING" id="454194.PYK22_02194"/>
<dbReference type="PIRSF" id="PIRSF006769">
    <property type="entry name" value="RibD"/>
    <property type="match status" value="1"/>
</dbReference>
<evidence type="ECO:0000256" key="7">
    <source>
        <dbReference type="ARBA" id="ARBA00022723"/>
    </source>
</evidence>
<keyword evidence="12" id="KW-0511">Multifunctional enzyme</keyword>
<sequence>MIGARGELSAIFNPSGLVEADLKSGTRDCELKIDEAGQSVAARLDLHYMGRALELAARGRGQASPNPLVGCVIVDESGRVIGEGFHVYAQVKHAETIALEQAGARAHGATCYVSLEPCAHYGRTPPCTDALIRAGIRRLVAPIEDPNPLVAGRGFAQLRAAGVEVSVGLMAREAERLNEHYLHFMRTGRPFVHLKLACSLDGRIATAKGDAHWITGERARMRVHELRHECDAILIGAGTAIADDPLLTDRSGLPRHRPLVRVVLDGRLRLRKDSRLAQTARELPTLVFTSEEADQERAAELEACGIEVVRSGGGLSAVLGELARRKVQSVLVEGGSNIASRFIKDRLVDRITFFIAPLIIGADGIVAIGELGIEKLTEAIRLREVEVERHGDDVEITGYPIWTD</sequence>
<feature type="binding site" evidence="16">
    <location>
        <position position="93"/>
    </location>
    <ligand>
        <name>Zn(2+)</name>
        <dbReference type="ChEBI" id="CHEBI:29105"/>
        <note>catalytic</note>
    </ligand>
</feature>
<dbReference type="GO" id="GO:0008270">
    <property type="term" value="F:zinc ion binding"/>
    <property type="evidence" value="ECO:0007669"/>
    <property type="project" value="InterPro"/>
</dbReference>
<feature type="binding site" evidence="15">
    <location>
        <position position="250"/>
    </location>
    <ligand>
        <name>substrate</name>
    </ligand>
</feature>
<feature type="binding site" evidence="15">
    <location>
        <position position="333"/>
    </location>
    <ligand>
        <name>substrate</name>
    </ligand>
</feature>
<evidence type="ECO:0000256" key="2">
    <source>
        <dbReference type="ARBA" id="ARBA00004882"/>
    </source>
</evidence>
<dbReference type="GO" id="GO:0050661">
    <property type="term" value="F:NADP binding"/>
    <property type="evidence" value="ECO:0007669"/>
    <property type="project" value="InterPro"/>
</dbReference>
<evidence type="ECO:0000313" key="20">
    <source>
        <dbReference type="Proteomes" id="UP000031518"/>
    </source>
</evidence>
<evidence type="ECO:0000256" key="6">
    <source>
        <dbReference type="ARBA" id="ARBA00022619"/>
    </source>
</evidence>
<accession>A0A0B6WZP1</accession>
<evidence type="ECO:0000256" key="16">
    <source>
        <dbReference type="PIRSR" id="PIRSR006769-3"/>
    </source>
</evidence>
<dbReference type="PROSITE" id="PS51747">
    <property type="entry name" value="CYT_DCMP_DEAMINASES_2"/>
    <property type="match status" value="1"/>
</dbReference>
<evidence type="ECO:0000256" key="12">
    <source>
        <dbReference type="ARBA" id="ARBA00023268"/>
    </source>
</evidence>
<dbReference type="Proteomes" id="UP000031518">
    <property type="component" value="Unassembled WGS sequence"/>
</dbReference>
<feature type="active site" description="Proton donor" evidence="14">
    <location>
        <position position="95"/>
    </location>
</feature>
<comment type="catalytic activity">
    <reaction evidence="13">
        <text>2,5-diamino-6-hydroxy-4-(5-phosphoribosylamino)-pyrimidine + H2O + H(+) = 5-amino-6-(5-phospho-D-ribosylamino)uracil + NH4(+)</text>
        <dbReference type="Rhea" id="RHEA:21868"/>
        <dbReference type="ChEBI" id="CHEBI:15377"/>
        <dbReference type="ChEBI" id="CHEBI:15378"/>
        <dbReference type="ChEBI" id="CHEBI:28938"/>
        <dbReference type="ChEBI" id="CHEBI:58453"/>
        <dbReference type="ChEBI" id="CHEBI:58614"/>
        <dbReference type="EC" id="3.5.4.26"/>
    </reaction>
</comment>